<dbReference type="Proteomes" id="UP000094569">
    <property type="component" value="Unassembled WGS sequence"/>
</dbReference>
<feature type="domain" description="Hydantoinase/oxoprolinase N-terminal" evidence="4">
    <location>
        <begin position="3"/>
        <end position="48"/>
    </location>
</feature>
<evidence type="ECO:0008006" key="7">
    <source>
        <dbReference type="Google" id="ProtNLM"/>
    </source>
</evidence>
<dbReference type="GO" id="GO:0005829">
    <property type="term" value="C:cytosol"/>
    <property type="evidence" value="ECO:0007669"/>
    <property type="project" value="TreeGrafter"/>
</dbReference>
<proteinExistence type="inferred from homology"/>
<dbReference type="InterPro" id="IPR045079">
    <property type="entry name" value="Oxoprolinase-like"/>
</dbReference>
<evidence type="ECO:0000313" key="6">
    <source>
        <dbReference type="Proteomes" id="UP000094569"/>
    </source>
</evidence>
<gene>
    <name evidence="5" type="ORF">SI65_04437</name>
</gene>
<evidence type="ECO:0000256" key="1">
    <source>
        <dbReference type="ARBA" id="ARBA00010403"/>
    </source>
</evidence>
<dbReference type="Pfam" id="PF05378">
    <property type="entry name" value="Hydant_A_N"/>
    <property type="match status" value="1"/>
</dbReference>
<dbReference type="InterPro" id="IPR008040">
    <property type="entry name" value="Hydant_A_N"/>
</dbReference>
<dbReference type="Pfam" id="PF02538">
    <property type="entry name" value="Hydantoinase_B"/>
    <property type="match status" value="1"/>
</dbReference>
<keyword evidence="6" id="KW-1185">Reference proteome</keyword>
<feature type="domain" description="Hydantoinase B/oxoprolinase" evidence="3">
    <location>
        <begin position="562"/>
        <end position="890"/>
    </location>
</feature>
<dbReference type="AlphaFoldDB" id="A0A1E3BER5"/>
<dbReference type="PANTHER" id="PTHR11365:SF2">
    <property type="entry name" value="5-OXOPROLINASE"/>
    <property type="match status" value="1"/>
</dbReference>
<dbReference type="EMBL" id="JXNT01000004">
    <property type="protein sequence ID" value="ODM19453.1"/>
    <property type="molecule type" value="Genomic_DNA"/>
</dbReference>
<organism evidence="5 6">
    <name type="scientific">Aspergillus cristatus</name>
    <name type="common">Chinese Fuzhuan brick tea-fermentation fungus</name>
    <name type="synonym">Eurotium cristatum</name>
    <dbReference type="NCBI Taxonomy" id="573508"/>
    <lineage>
        <taxon>Eukaryota</taxon>
        <taxon>Fungi</taxon>
        <taxon>Dikarya</taxon>
        <taxon>Ascomycota</taxon>
        <taxon>Pezizomycotina</taxon>
        <taxon>Eurotiomycetes</taxon>
        <taxon>Eurotiomycetidae</taxon>
        <taxon>Eurotiales</taxon>
        <taxon>Aspergillaceae</taxon>
        <taxon>Aspergillus</taxon>
        <taxon>Aspergillus subgen. Aspergillus</taxon>
    </lineage>
</organism>
<dbReference type="STRING" id="573508.A0A1E3BER5"/>
<accession>A0A1E3BER5</accession>
<evidence type="ECO:0000259" key="4">
    <source>
        <dbReference type="Pfam" id="PF05378"/>
    </source>
</evidence>
<protein>
    <recommendedName>
        <fullName evidence="7">Hydantoinase A/oxoprolinase domain-containing protein</fullName>
    </recommendedName>
</protein>
<dbReference type="OrthoDB" id="3643at2759"/>
<evidence type="ECO:0000313" key="5">
    <source>
        <dbReference type="EMBL" id="ODM19453.1"/>
    </source>
</evidence>
<evidence type="ECO:0000259" key="2">
    <source>
        <dbReference type="Pfam" id="PF01968"/>
    </source>
</evidence>
<dbReference type="InterPro" id="IPR002821">
    <property type="entry name" value="Hydantoinase_A"/>
</dbReference>
<reference evidence="5 6" key="1">
    <citation type="journal article" date="2016" name="BMC Genomics">
        <title>Comparative genomic and transcriptomic analyses of the Fuzhuan brick tea-fermentation fungus Aspergillus cristatus.</title>
        <authorList>
            <person name="Ge Y."/>
            <person name="Wang Y."/>
            <person name="Liu Y."/>
            <person name="Tan Y."/>
            <person name="Ren X."/>
            <person name="Zhang X."/>
            <person name="Hyde K.D."/>
            <person name="Liu Y."/>
            <person name="Liu Z."/>
        </authorList>
    </citation>
    <scope>NUCLEOTIDE SEQUENCE [LARGE SCALE GENOMIC DNA]</scope>
    <source>
        <strain evidence="5 6">GZAAS20.1005</strain>
    </source>
</reference>
<name>A0A1E3BER5_ASPCR</name>
<evidence type="ECO:0000259" key="3">
    <source>
        <dbReference type="Pfam" id="PF02538"/>
    </source>
</evidence>
<dbReference type="GO" id="GO:0017168">
    <property type="term" value="F:5-oxoprolinase (ATP-hydrolyzing) activity"/>
    <property type="evidence" value="ECO:0007669"/>
    <property type="project" value="TreeGrafter"/>
</dbReference>
<comment type="caution">
    <text evidence="5">The sequence shown here is derived from an EMBL/GenBank/DDBJ whole genome shotgun (WGS) entry which is preliminary data.</text>
</comment>
<dbReference type="GO" id="GO:0006749">
    <property type="term" value="P:glutathione metabolic process"/>
    <property type="evidence" value="ECO:0007669"/>
    <property type="project" value="TreeGrafter"/>
</dbReference>
<dbReference type="InterPro" id="IPR003692">
    <property type="entry name" value="Hydantoinase_B"/>
</dbReference>
<dbReference type="VEuPathDB" id="FungiDB:SI65_04437"/>
<comment type="similarity">
    <text evidence="1">Belongs to the oxoprolinase family.</text>
</comment>
<feature type="domain" description="Hydantoinase A/oxoprolinase" evidence="2">
    <location>
        <begin position="67"/>
        <end position="361"/>
    </location>
</feature>
<sequence>MALDVEATRAHLQQIYAEGFRSIAVCLMHSSVFPDHELQIEEIAREMGFEHISVSHRVSQRPKIVPRGNSTVIDFYLTPTIERYLSQFSASFPSFDNDHTKLEFMQSDGVLVPASKLSGLHAILSGPAGGVVGYARTSYDPESKIPIIGFDMGGTSTDVSRYDGQSDHIFETTTAGIPIQAPQLNVNTIAAGGGSILVWKDSLMAVGPQSASSHPGPACYRNGGPLTVTDANLALGRLIPEHFPSVFGPNEDEPLDREIVLARFQELTDIINHEIDKSLTWAEVADGFLQVTNTVMCGPIRQLTEGRGHDAAKHHLASFGGAGGQHACAIAEALGIRHVLIHKHSSILSAYGIGLADVVHDEERPYAKVFDNSTRNSIYADLEGLSLVARNHPTLNHFSHVDGHQFLFMQYDGSETALMVPVKDGGDPKQEFIDAHHQQFGFSPVDRRIFVDNIRVRAVARSDFGDDTPPSLQALQDISGKIPPATPASTKSVYFRSPGWVDTPVYLLGSLPVGSTVQGPALVVDNTQTIVIDPHCSATATKDLLVLDVGSEKKVVSATTIDPVQLPVFRHRFYGVAEQMGRSDWTSCAIFSPDGSLVANAPHVPALIGSIKFAVKSQIQQWTGKLQDGDVLLSNSPAFGGVHPHSPDFTVITPVFDSEGKEIILDGLSWPPCRRSMPPSSKRLWEEGAVFDSFLLVRDGEFAETELKRLLCDEPAKDPGSSGSRCFQDNVTDIKAQVAANNCGICLVRQLIKEYTMDVVQMYMGAIQDSAELATRKLFKKLVKKFSENRISAVDYMDDGTPIHLEVTINEQDGSAVFDFTGTGPEVYGNWNAPIAICNAAVIFALRCMVDSDLPLNQGCIKPITMITPEKLLLKPSTEAAVCAGNVLVTPREIPYQSTQIRKNAKTLQMAMLLMPPKAPSLVLRS</sequence>
<dbReference type="PANTHER" id="PTHR11365">
    <property type="entry name" value="5-OXOPROLINASE RELATED"/>
    <property type="match status" value="1"/>
</dbReference>
<dbReference type="Pfam" id="PF01968">
    <property type="entry name" value="Hydantoinase_A"/>
    <property type="match status" value="1"/>
</dbReference>